<dbReference type="InterPro" id="IPR036388">
    <property type="entry name" value="WH-like_DNA-bd_sf"/>
</dbReference>
<dbReference type="PRINTS" id="PR00778">
    <property type="entry name" value="HTHARSR"/>
</dbReference>
<protein>
    <submittedName>
        <fullName evidence="2">Transcriptional regulator</fullName>
    </submittedName>
</protein>
<proteinExistence type="predicted"/>
<dbReference type="PANTHER" id="PTHR38600">
    <property type="entry name" value="TRANSCRIPTIONAL REGULATORY PROTEIN"/>
    <property type="match status" value="1"/>
</dbReference>
<evidence type="ECO:0000313" key="3">
    <source>
        <dbReference type="Proteomes" id="UP000597761"/>
    </source>
</evidence>
<dbReference type="Gene3D" id="1.10.10.10">
    <property type="entry name" value="Winged helix-like DNA-binding domain superfamily/Winged helix DNA-binding domain"/>
    <property type="match status" value="1"/>
</dbReference>
<evidence type="ECO:0000313" key="2">
    <source>
        <dbReference type="EMBL" id="GGC84522.1"/>
    </source>
</evidence>
<feature type="domain" description="HTH arsR-type" evidence="1">
    <location>
        <begin position="7"/>
        <end position="101"/>
    </location>
</feature>
<dbReference type="InterPro" id="IPR011991">
    <property type="entry name" value="ArsR-like_HTH"/>
</dbReference>
<gene>
    <name evidence="2" type="ORF">GCM10011512_09210</name>
</gene>
<dbReference type="SUPFAM" id="SSF46785">
    <property type="entry name" value="Winged helix' DNA-binding domain"/>
    <property type="match status" value="1"/>
</dbReference>
<reference evidence="3" key="1">
    <citation type="journal article" date="2019" name="Int. J. Syst. Evol. Microbiol.">
        <title>The Global Catalogue of Microorganisms (GCM) 10K type strain sequencing project: providing services to taxonomists for standard genome sequencing and annotation.</title>
        <authorList>
            <consortium name="The Broad Institute Genomics Platform"/>
            <consortium name="The Broad Institute Genome Sequencing Center for Infectious Disease"/>
            <person name="Wu L."/>
            <person name="Ma J."/>
        </authorList>
    </citation>
    <scope>NUCLEOTIDE SEQUENCE [LARGE SCALE GENOMIC DNA]</scope>
    <source>
        <strain evidence="3">CGMCC 1.15480</strain>
    </source>
</reference>
<comment type="caution">
    <text evidence="2">The sequence shown here is derived from an EMBL/GenBank/DDBJ whole genome shotgun (WGS) entry which is preliminary data.</text>
</comment>
<dbReference type="PROSITE" id="PS50987">
    <property type="entry name" value="HTH_ARSR_2"/>
    <property type="match status" value="1"/>
</dbReference>
<organism evidence="2 3">
    <name type="scientific">Tersicoccus solisilvae</name>
    <dbReference type="NCBI Taxonomy" id="1882339"/>
    <lineage>
        <taxon>Bacteria</taxon>
        <taxon>Bacillati</taxon>
        <taxon>Actinomycetota</taxon>
        <taxon>Actinomycetes</taxon>
        <taxon>Micrococcales</taxon>
        <taxon>Micrococcaceae</taxon>
        <taxon>Tersicoccus</taxon>
    </lineage>
</organism>
<dbReference type="InterPro" id="IPR036390">
    <property type="entry name" value="WH_DNA-bd_sf"/>
</dbReference>
<sequence>MEISVSGNKGRSDELALTFTALADPTRLALVDRLRDGDATVSELAAGFPLGTSAISKHLTVLERAGLISRRREAQRRHCHLETGAFERVEAWARRHTRLWSASIDRLEDYLDEMPEEDG</sequence>
<name>A0ABQ1NWJ1_9MICC</name>
<accession>A0ABQ1NWJ1</accession>
<dbReference type="InterPro" id="IPR001845">
    <property type="entry name" value="HTH_ArsR_DNA-bd_dom"/>
</dbReference>
<dbReference type="SMART" id="SM00418">
    <property type="entry name" value="HTH_ARSR"/>
    <property type="match status" value="1"/>
</dbReference>
<keyword evidence="3" id="KW-1185">Reference proteome</keyword>
<dbReference type="CDD" id="cd00090">
    <property type="entry name" value="HTH_ARSR"/>
    <property type="match status" value="1"/>
</dbReference>
<dbReference type="PANTHER" id="PTHR38600:SF2">
    <property type="entry name" value="SLL0088 PROTEIN"/>
    <property type="match status" value="1"/>
</dbReference>
<dbReference type="EMBL" id="BMJI01000003">
    <property type="protein sequence ID" value="GGC84522.1"/>
    <property type="molecule type" value="Genomic_DNA"/>
</dbReference>
<evidence type="ECO:0000259" key="1">
    <source>
        <dbReference type="PROSITE" id="PS50987"/>
    </source>
</evidence>
<dbReference type="Proteomes" id="UP000597761">
    <property type="component" value="Unassembled WGS sequence"/>
</dbReference>
<dbReference type="NCBIfam" id="NF033788">
    <property type="entry name" value="HTH_metalloreg"/>
    <property type="match status" value="1"/>
</dbReference>
<dbReference type="Pfam" id="PF12840">
    <property type="entry name" value="HTH_20"/>
    <property type="match status" value="1"/>
</dbReference>
<dbReference type="RefSeq" id="WP_188666843.1">
    <property type="nucleotide sequence ID" value="NZ_BMJI01000003.1"/>
</dbReference>